<reference evidence="2" key="1">
    <citation type="journal article" date="2023" name="G3 (Bethesda)">
        <title>A reference genome for the long-term kleptoplast-retaining sea slug Elysia crispata morphotype clarki.</title>
        <authorList>
            <person name="Eastman K.E."/>
            <person name="Pendleton A.L."/>
            <person name="Shaikh M.A."/>
            <person name="Suttiyut T."/>
            <person name="Ogas R."/>
            <person name="Tomko P."/>
            <person name="Gavelis G."/>
            <person name="Widhalm J.R."/>
            <person name="Wisecaver J.H."/>
        </authorList>
    </citation>
    <scope>NUCLEOTIDE SEQUENCE</scope>
    <source>
        <strain evidence="2">ECLA1</strain>
    </source>
</reference>
<keyword evidence="3" id="KW-1185">Reference proteome</keyword>
<organism evidence="2 3">
    <name type="scientific">Elysia crispata</name>
    <name type="common">lettuce slug</name>
    <dbReference type="NCBI Taxonomy" id="231223"/>
    <lineage>
        <taxon>Eukaryota</taxon>
        <taxon>Metazoa</taxon>
        <taxon>Spiralia</taxon>
        <taxon>Lophotrochozoa</taxon>
        <taxon>Mollusca</taxon>
        <taxon>Gastropoda</taxon>
        <taxon>Heterobranchia</taxon>
        <taxon>Euthyneura</taxon>
        <taxon>Panpulmonata</taxon>
        <taxon>Sacoglossa</taxon>
        <taxon>Placobranchoidea</taxon>
        <taxon>Plakobranchidae</taxon>
        <taxon>Elysia</taxon>
    </lineage>
</organism>
<comment type="caution">
    <text evidence="2">The sequence shown here is derived from an EMBL/GenBank/DDBJ whole genome shotgun (WGS) entry which is preliminary data.</text>
</comment>
<dbReference type="AlphaFoldDB" id="A0AAE0ZE88"/>
<evidence type="ECO:0000313" key="3">
    <source>
        <dbReference type="Proteomes" id="UP001283361"/>
    </source>
</evidence>
<evidence type="ECO:0000256" key="1">
    <source>
        <dbReference type="SAM" id="MobiDB-lite"/>
    </source>
</evidence>
<dbReference type="EMBL" id="JAWDGP010004170">
    <property type="protein sequence ID" value="KAK3767171.1"/>
    <property type="molecule type" value="Genomic_DNA"/>
</dbReference>
<dbReference type="Proteomes" id="UP001283361">
    <property type="component" value="Unassembled WGS sequence"/>
</dbReference>
<feature type="region of interest" description="Disordered" evidence="1">
    <location>
        <begin position="1"/>
        <end position="25"/>
    </location>
</feature>
<feature type="compositionally biased region" description="Basic and acidic residues" evidence="1">
    <location>
        <begin position="1"/>
        <end position="13"/>
    </location>
</feature>
<sequence>MRGGNEGRKRLSLEKQNNSDTKEKKIREVGIWTPLAHSMTSLRGGIEQRLRKSLSDSACWPPAESLLL</sequence>
<evidence type="ECO:0000313" key="2">
    <source>
        <dbReference type="EMBL" id="KAK3767171.1"/>
    </source>
</evidence>
<gene>
    <name evidence="2" type="ORF">RRG08_018042</name>
</gene>
<proteinExistence type="predicted"/>
<accession>A0AAE0ZE88</accession>
<protein>
    <submittedName>
        <fullName evidence="2">Uncharacterized protein</fullName>
    </submittedName>
</protein>
<name>A0AAE0ZE88_9GAST</name>